<dbReference type="EMBL" id="SMAL01000004">
    <property type="protein sequence ID" value="TCT14962.1"/>
    <property type="molecule type" value="Genomic_DNA"/>
</dbReference>
<dbReference type="InterPro" id="IPR026870">
    <property type="entry name" value="Zinc_ribbon_dom"/>
</dbReference>
<dbReference type="AlphaFoldDB" id="A0A4R3MPQ4"/>
<dbReference type="Pfam" id="PF13240">
    <property type="entry name" value="Zn_Ribbon_1"/>
    <property type="match status" value="1"/>
</dbReference>
<feature type="transmembrane region" description="Helical" evidence="1">
    <location>
        <begin position="244"/>
        <end position="267"/>
    </location>
</feature>
<comment type="caution">
    <text evidence="3">The sequence shown here is derived from an EMBL/GenBank/DDBJ whole genome shotgun (WGS) entry which is preliminary data.</text>
</comment>
<evidence type="ECO:0000259" key="2">
    <source>
        <dbReference type="Pfam" id="PF13240"/>
    </source>
</evidence>
<evidence type="ECO:0000313" key="3">
    <source>
        <dbReference type="EMBL" id="TCT14962.1"/>
    </source>
</evidence>
<gene>
    <name evidence="3" type="ORF">EDC18_104112</name>
</gene>
<accession>A0A4R3MPQ4</accession>
<sequence length="436" mass="50406">MYCKNCGQPLDDKSVFCTHCGTKKDVKKMDKRNNELFYSRLKENFNFSQETVVMSLKITGVALGIMVFLSLIISIGYFYLVKSYGFFTPKFKIFDVYNIFNLSLFNKMELIHYSSQTIRILILLLIPILSIFIGYKLFYRKSELISRSLLCIFNGTMISLLNIILAVFITDPRGSYLTFFNFANTLILLTLLSYLTSLLIDKDGKAVLDTYILKIIKPIVIVSSIFVFIVISYSVFYLKDFINLTFILGLIVLLPNILVYVFLFFFGSGIAIEELRMHIIGLRIGSELYGSFAFLTVFLYLAIILLVFNEYYKMYQKNKDGYSYKAIKSICTIALGNLLLSFYSRQVFEYMRIVNNNDRMYIGVSPINAFLITLLFLSVISFFVYLLKDHSIPRVIQTTLGDFKLIFYIIITIIIMLSVWFGFNTIDATIKYLFGI</sequence>
<keyword evidence="1" id="KW-0812">Transmembrane</keyword>
<evidence type="ECO:0000313" key="4">
    <source>
        <dbReference type="Proteomes" id="UP000294902"/>
    </source>
</evidence>
<feature type="transmembrane region" description="Helical" evidence="1">
    <location>
        <begin position="288"/>
        <end position="309"/>
    </location>
</feature>
<feature type="transmembrane region" description="Helical" evidence="1">
    <location>
        <begin position="321"/>
        <end position="340"/>
    </location>
</feature>
<feature type="transmembrane region" description="Helical" evidence="1">
    <location>
        <begin position="219"/>
        <end position="238"/>
    </location>
</feature>
<feature type="transmembrane region" description="Helical" evidence="1">
    <location>
        <begin position="118"/>
        <end position="138"/>
    </location>
</feature>
<dbReference type="RefSeq" id="WP_132251833.1">
    <property type="nucleotide sequence ID" value="NZ_SMAL01000004.1"/>
</dbReference>
<feature type="transmembrane region" description="Helical" evidence="1">
    <location>
        <begin position="176"/>
        <end position="199"/>
    </location>
</feature>
<feature type="transmembrane region" description="Helical" evidence="1">
    <location>
        <begin position="405"/>
        <end position="423"/>
    </location>
</feature>
<dbReference type="OrthoDB" id="192868at2"/>
<feature type="domain" description="Zinc-ribbon" evidence="2">
    <location>
        <begin position="2"/>
        <end position="23"/>
    </location>
</feature>
<organism evidence="3 4">
    <name type="scientific">Natranaerovirga pectinivora</name>
    <dbReference type="NCBI Taxonomy" id="682400"/>
    <lineage>
        <taxon>Bacteria</taxon>
        <taxon>Bacillati</taxon>
        <taxon>Bacillota</taxon>
        <taxon>Clostridia</taxon>
        <taxon>Lachnospirales</taxon>
        <taxon>Natranaerovirgaceae</taxon>
        <taxon>Natranaerovirga</taxon>
    </lineage>
</organism>
<name>A0A4R3MPQ4_9FIRM</name>
<feature type="transmembrane region" description="Helical" evidence="1">
    <location>
        <begin position="361"/>
        <end position="385"/>
    </location>
</feature>
<proteinExistence type="predicted"/>
<reference evidence="3 4" key="1">
    <citation type="submission" date="2019-03" db="EMBL/GenBank/DDBJ databases">
        <title>Genomic Encyclopedia of Type Strains, Phase IV (KMG-IV): sequencing the most valuable type-strain genomes for metagenomic binning, comparative biology and taxonomic classification.</title>
        <authorList>
            <person name="Goeker M."/>
        </authorList>
    </citation>
    <scope>NUCLEOTIDE SEQUENCE [LARGE SCALE GENOMIC DNA]</scope>
    <source>
        <strain evidence="3 4">DSM 24629</strain>
    </source>
</reference>
<dbReference type="Proteomes" id="UP000294902">
    <property type="component" value="Unassembled WGS sequence"/>
</dbReference>
<protein>
    <submittedName>
        <fullName evidence="3">Zinc ribbon protein</fullName>
    </submittedName>
</protein>
<evidence type="ECO:0000256" key="1">
    <source>
        <dbReference type="SAM" id="Phobius"/>
    </source>
</evidence>
<feature type="transmembrane region" description="Helical" evidence="1">
    <location>
        <begin position="150"/>
        <end position="170"/>
    </location>
</feature>
<keyword evidence="1" id="KW-1133">Transmembrane helix</keyword>
<keyword evidence="4" id="KW-1185">Reference proteome</keyword>
<feature type="transmembrane region" description="Helical" evidence="1">
    <location>
        <begin position="58"/>
        <end position="80"/>
    </location>
</feature>
<keyword evidence="1" id="KW-0472">Membrane</keyword>